<comment type="caution">
    <text evidence="6">The sequence shown here is derived from an EMBL/GenBank/DDBJ whole genome shotgun (WGS) entry which is preliminary data.</text>
</comment>
<proteinExistence type="predicted"/>
<evidence type="ECO:0000256" key="2">
    <source>
        <dbReference type="SAM" id="MobiDB-lite"/>
    </source>
</evidence>
<dbReference type="SUPFAM" id="SSF48726">
    <property type="entry name" value="Immunoglobulin"/>
    <property type="match status" value="1"/>
</dbReference>
<dbReference type="AlphaFoldDB" id="A0ABD1K5L1"/>
<feature type="compositionally biased region" description="Basic and acidic residues" evidence="2">
    <location>
        <begin position="214"/>
        <end position="223"/>
    </location>
</feature>
<reference evidence="6 7" key="1">
    <citation type="submission" date="2024-09" db="EMBL/GenBank/DDBJ databases">
        <title>A chromosome-level genome assembly of Gray's grenadier anchovy, Coilia grayii.</title>
        <authorList>
            <person name="Fu Z."/>
        </authorList>
    </citation>
    <scope>NUCLEOTIDE SEQUENCE [LARGE SCALE GENOMIC DNA]</scope>
    <source>
        <strain evidence="6">G4</strain>
        <tissue evidence="6">Muscle</tissue>
    </source>
</reference>
<dbReference type="Pfam" id="PF00047">
    <property type="entry name" value="ig"/>
    <property type="match status" value="1"/>
</dbReference>
<keyword evidence="3" id="KW-0472">Membrane</keyword>
<evidence type="ECO:0000256" key="4">
    <source>
        <dbReference type="SAM" id="SignalP"/>
    </source>
</evidence>
<name>A0ABD1K5L1_9TELE</name>
<keyword evidence="4" id="KW-0732">Signal</keyword>
<dbReference type="Gene3D" id="2.60.40.10">
    <property type="entry name" value="Immunoglobulins"/>
    <property type="match status" value="1"/>
</dbReference>
<evidence type="ECO:0000256" key="3">
    <source>
        <dbReference type="SAM" id="Phobius"/>
    </source>
</evidence>
<dbReference type="InterPro" id="IPR003599">
    <property type="entry name" value="Ig_sub"/>
</dbReference>
<keyword evidence="7" id="KW-1185">Reference proteome</keyword>
<feature type="domain" description="Ig-like" evidence="5">
    <location>
        <begin position="36"/>
        <end position="142"/>
    </location>
</feature>
<organism evidence="6 7">
    <name type="scientific">Coilia grayii</name>
    <name type="common">Gray's grenadier anchovy</name>
    <dbReference type="NCBI Taxonomy" id="363190"/>
    <lineage>
        <taxon>Eukaryota</taxon>
        <taxon>Metazoa</taxon>
        <taxon>Chordata</taxon>
        <taxon>Craniata</taxon>
        <taxon>Vertebrata</taxon>
        <taxon>Euteleostomi</taxon>
        <taxon>Actinopterygii</taxon>
        <taxon>Neopterygii</taxon>
        <taxon>Teleostei</taxon>
        <taxon>Clupei</taxon>
        <taxon>Clupeiformes</taxon>
        <taxon>Clupeoidei</taxon>
        <taxon>Engraulidae</taxon>
        <taxon>Coilinae</taxon>
        <taxon>Coilia</taxon>
    </lineage>
</organism>
<evidence type="ECO:0000313" key="7">
    <source>
        <dbReference type="Proteomes" id="UP001591681"/>
    </source>
</evidence>
<feature type="signal peptide" evidence="4">
    <location>
        <begin position="1"/>
        <end position="30"/>
    </location>
</feature>
<dbReference type="SMART" id="SM00409">
    <property type="entry name" value="IG"/>
    <property type="match status" value="1"/>
</dbReference>
<feature type="region of interest" description="Disordered" evidence="2">
    <location>
        <begin position="208"/>
        <end position="247"/>
    </location>
</feature>
<evidence type="ECO:0000259" key="5">
    <source>
        <dbReference type="PROSITE" id="PS50835"/>
    </source>
</evidence>
<dbReference type="InterPro" id="IPR042948">
    <property type="entry name" value="TIGIT"/>
</dbReference>
<evidence type="ECO:0000313" key="6">
    <source>
        <dbReference type="EMBL" id="KAL2094424.1"/>
    </source>
</evidence>
<dbReference type="InterPro" id="IPR013151">
    <property type="entry name" value="Immunoglobulin_dom"/>
</dbReference>
<dbReference type="InterPro" id="IPR007110">
    <property type="entry name" value="Ig-like_dom"/>
</dbReference>
<feature type="compositionally biased region" description="Acidic residues" evidence="2">
    <location>
        <begin position="224"/>
        <end position="236"/>
    </location>
</feature>
<keyword evidence="3" id="KW-0812">Transmembrane</keyword>
<accession>A0ABD1K5L1</accession>
<gene>
    <name evidence="6" type="ORF">ACEWY4_009143</name>
</gene>
<keyword evidence="3" id="KW-1133">Transmembrane helix</keyword>
<feature type="transmembrane region" description="Helical" evidence="3">
    <location>
        <begin position="164"/>
        <end position="187"/>
    </location>
</feature>
<protein>
    <recommendedName>
        <fullName evidence="5">Ig-like domain-containing protein</fullName>
    </recommendedName>
</protein>
<sequence>MAASAVCQSSGFWRGNGLRIIMLIWCSGSAVRCGQSSSRVVTGGNVTARVGEDATFRCEVPGAHVETVEWSHCDQEGAPQKLLVFHASTSRLSPSPTHKERVVMTTASSFTLRSVRREDYGAYCCKVNVFPDGVLEEAVYLTEAQEAPPNTPPKHTILGFPPQIIYILGGVGGAILLVVIVATVIICKKRRGWVPDYVNVAMHHGRPLSGQDAGGDKSEVKGADEEEEEEDDEEGLDYLNVPACLDS</sequence>
<dbReference type="PROSITE" id="PS50835">
    <property type="entry name" value="IG_LIKE"/>
    <property type="match status" value="1"/>
</dbReference>
<dbReference type="InterPro" id="IPR013783">
    <property type="entry name" value="Ig-like_fold"/>
</dbReference>
<dbReference type="PANTHER" id="PTHR47734">
    <property type="entry name" value="T-CELL IMMUNORECEPTOR WITH IG AND ITIM DOMAINS PROTEIN, TIGIT"/>
    <property type="match status" value="1"/>
</dbReference>
<dbReference type="InterPro" id="IPR036179">
    <property type="entry name" value="Ig-like_dom_sf"/>
</dbReference>
<dbReference type="Proteomes" id="UP001591681">
    <property type="component" value="Unassembled WGS sequence"/>
</dbReference>
<keyword evidence="1" id="KW-0393">Immunoglobulin domain</keyword>
<feature type="chain" id="PRO_5044822437" description="Ig-like domain-containing protein" evidence="4">
    <location>
        <begin position="31"/>
        <end position="247"/>
    </location>
</feature>
<dbReference type="EMBL" id="JBHFQA010000008">
    <property type="protein sequence ID" value="KAL2094424.1"/>
    <property type="molecule type" value="Genomic_DNA"/>
</dbReference>
<dbReference type="PANTHER" id="PTHR47734:SF1">
    <property type="entry name" value="T-CELL IMMUNORECEPTOR WITH IG AND ITIM DOMAINS"/>
    <property type="match status" value="1"/>
</dbReference>
<evidence type="ECO:0000256" key="1">
    <source>
        <dbReference type="ARBA" id="ARBA00023319"/>
    </source>
</evidence>